<comment type="caution">
    <text evidence="15">The sequence shown here is derived from an EMBL/GenBank/DDBJ whole genome shotgun (WGS) entry which is preliminary data.</text>
</comment>
<keyword evidence="11" id="KW-0175">Coiled coil</keyword>
<dbReference type="InterPro" id="IPR003018">
    <property type="entry name" value="GAF"/>
</dbReference>
<reference evidence="15" key="1">
    <citation type="submission" date="2022-06" db="EMBL/GenBank/DDBJ databases">
        <title>New cyanobacteria of genus Symplocastrum in benthos of Lake Baikal.</title>
        <authorList>
            <person name="Sorokovikova E."/>
            <person name="Tikhonova I."/>
            <person name="Krasnopeev A."/>
            <person name="Evseev P."/>
            <person name="Gladkikh A."/>
            <person name="Belykh O."/>
        </authorList>
    </citation>
    <scope>NUCLEOTIDE SEQUENCE</scope>
    <source>
        <strain evidence="15">BBK-W-15</strain>
    </source>
</reference>
<dbReference type="EMBL" id="JAMZMM010000146">
    <property type="protein sequence ID" value="MCP2729835.1"/>
    <property type="molecule type" value="Genomic_DNA"/>
</dbReference>
<evidence type="ECO:0000313" key="16">
    <source>
        <dbReference type="Proteomes" id="UP001204953"/>
    </source>
</evidence>
<keyword evidence="4" id="KW-0597">Phosphoprotein</keyword>
<dbReference type="PANTHER" id="PTHR45339">
    <property type="entry name" value="HYBRID SIGNAL TRANSDUCTION HISTIDINE KINASE J"/>
    <property type="match status" value="1"/>
</dbReference>
<name>A0AAE3GSE0_9CYAN</name>
<evidence type="ECO:0000256" key="2">
    <source>
        <dbReference type="ARBA" id="ARBA00004370"/>
    </source>
</evidence>
<comment type="subcellular location">
    <subcellularLocation>
        <location evidence="2">Membrane</location>
    </subcellularLocation>
</comment>
<evidence type="ECO:0000259" key="12">
    <source>
        <dbReference type="PROSITE" id="PS50046"/>
    </source>
</evidence>
<feature type="domain" description="Phytochrome chromophore attachment site" evidence="12">
    <location>
        <begin position="309"/>
        <end position="449"/>
    </location>
</feature>
<dbReference type="PROSITE" id="PS50109">
    <property type="entry name" value="HIS_KIN"/>
    <property type="match status" value="1"/>
</dbReference>
<dbReference type="FunFam" id="1.10.287.130:FF:000038">
    <property type="entry name" value="Sensory transduction histidine kinase"/>
    <property type="match status" value="1"/>
</dbReference>
<evidence type="ECO:0000256" key="6">
    <source>
        <dbReference type="ARBA" id="ARBA00022741"/>
    </source>
</evidence>
<dbReference type="AlphaFoldDB" id="A0AAE3GSE0"/>
<dbReference type="PANTHER" id="PTHR45339:SF1">
    <property type="entry name" value="HYBRID SIGNAL TRANSDUCTION HISTIDINE KINASE J"/>
    <property type="match status" value="1"/>
</dbReference>
<dbReference type="InterPro" id="IPR016132">
    <property type="entry name" value="Phyto_chromo_attachment"/>
</dbReference>
<dbReference type="PROSITE" id="PS50046">
    <property type="entry name" value="PHYTOCHROME_2"/>
    <property type="match status" value="1"/>
</dbReference>
<feature type="coiled-coil region" evidence="11">
    <location>
        <begin position="273"/>
        <end position="303"/>
    </location>
</feature>
<dbReference type="InterPro" id="IPR036097">
    <property type="entry name" value="HisK_dim/P_sf"/>
</dbReference>
<evidence type="ECO:0000256" key="10">
    <source>
        <dbReference type="ARBA" id="ARBA00023136"/>
    </source>
</evidence>
<dbReference type="Pfam" id="PF00512">
    <property type="entry name" value="HisKA"/>
    <property type="match status" value="1"/>
</dbReference>
<evidence type="ECO:0000259" key="13">
    <source>
        <dbReference type="PROSITE" id="PS50109"/>
    </source>
</evidence>
<keyword evidence="9" id="KW-0902">Two-component regulatory system</keyword>
<feature type="domain" description="Histidine kinase" evidence="13">
    <location>
        <begin position="490"/>
        <end position="595"/>
    </location>
</feature>
<dbReference type="Gene3D" id="3.30.450.40">
    <property type="match status" value="2"/>
</dbReference>
<dbReference type="Gene3D" id="1.10.287.130">
    <property type="match status" value="1"/>
</dbReference>
<keyword evidence="5" id="KW-0808">Transferase</keyword>
<dbReference type="InterPro" id="IPR029016">
    <property type="entry name" value="GAF-like_dom_sf"/>
</dbReference>
<dbReference type="RefSeq" id="WP_254012609.1">
    <property type="nucleotide sequence ID" value="NZ_JAMZMM010000146.1"/>
</dbReference>
<dbReference type="Pfam" id="PF01590">
    <property type="entry name" value="GAF"/>
    <property type="match status" value="1"/>
</dbReference>
<dbReference type="InterPro" id="IPR003661">
    <property type="entry name" value="HisK_dim/P_dom"/>
</dbReference>
<organism evidence="15 16">
    <name type="scientific">Limnofasciculus baicalensis BBK-W-15</name>
    <dbReference type="NCBI Taxonomy" id="2699891"/>
    <lineage>
        <taxon>Bacteria</taxon>
        <taxon>Bacillati</taxon>
        <taxon>Cyanobacteriota</taxon>
        <taxon>Cyanophyceae</taxon>
        <taxon>Coleofasciculales</taxon>
        <taxon>Coleofasciculaceae</taxon>
        <taxon>Limnofasciculus</taxon>
        <taxon>Limnofasciculus baicalensis</taxon>
    </lineage>
</organism>
<dbReference type="InterPro" id="IPR000014">
    <property type="entry name" value="PAS"/>
</dbReference>
<evidence type="ECO:0000256" key="11">
    <source>
        <dbReference type="SAM" id="Coils"/>
    </source>
</evidence>
<dbReference type="InterPro" id="IPR035965">
    <property type="entry name" value="PAS-like_dom_sf"/>
</dbReference>
<dbReference type="GO" id="GO:0016020">
    <property type="term" value="C:membrane"/>
    <property type="evidence" value="ECO:0007669"/>
    <property type="project" value="UniProtKB-SubCell"/>
</dbReference>
<dbReference type="SMART" id="SM00065">
    <property type="entry name" value="GAF"/>
    <property type="match status" value="2"/>
</dbReference>
<dbReference type="SUPFAM" id="SSF47384">
    <property type="entry name" value="Homodimeric domain of signal transducing histidine kinase"/>
    <property type="match status" value="1"/>
</dbReference>
<protein>
    <recommendedName>
        <fullName evidence="3">histidine kinase</fullName>
        <ecNumber evidence="3">2.7.13.3</ecNumber>
    </recommendedName>
</protein>
<evidence type="ECO:0000313" key="15">
    <source>
        <dbReference type="EMBL" id="MCP2729835.1"/>
    </source>
</evidence>
<dbReference type="EC" id="2.7.13.3" evidence="3"/>
<dbReference type="CDD" id="cd00130">
    <property type="entry name" value="PAS"/>
    <property type="match status" value="1"/>
</dbReference>
<dbReference type="Pfam" id="PF13185">
    <property type="entry name" value="GAF_2"/>
    <property type="match status" value="1"/>
</dbReference>
<feature type="non-terminal residue" evidence="15">
    <location>
        <position position="595"/>
    </location>
</feature>
<accession>A0AAE3GSE0</accession>
<dbReference type="PROSITE" id="PS50112">
    <property type="entry name" value="PAS"/>
    <property type="match status" value="1"/>
</dbReference>
<evidence type="ECO:0000259" key="14">
    <source>
        <dbReference type="PROSITE" id="PS50112"/>
    </source>
</evidence>
<evidence type="ECO:0000256" key="3">
    <source>
        <dbReference type="ARBA" id="ARBA00012438"/>
    </source>
</evidence>
<dbReference type="NCBIfam" id="TIGR00229">
    <property type="entry name" value="sensory_box"/>
    <property type="match status" value="1"/>
</dbReference>
<dbReference type="Gene3D" id="3.30.450.20">
    <property type="entry name" value="PAS domain"/>
    <property type="match status" value="1"/>
</dbReference>
<dbReference type="GO" id="GO:0005524">
    <property type="term" value="F:ATP binding"/>
    <property type="evidence" value="ECO:0007669"/>
    <property type="project" value="UniProtKB-KW"/>
</dbReference>
<dbReference type="CDD" id="cd00082">
    <property type="entry name" value="HisKA"/>
    <property type="match status" value="1"/>
</dbReference>
<proteinExistence type="predicted"/>
<evidence type="ECO:0000256" key="9">
    <source>
        <dbReference type="ARBA" id="ARBA00023012"/>
    </source>
</evidence>
<dbReference type="SUPFAM" id="SSF55781">
    <property type="entry name" value="GAF domain-like"/>
    <property type="match status" value="2"/>
</dbReference>
<comment type="catalytic activity">
    <reaction evidence="1">
        <text>ATP + protein L-histidine = ADP + protein N-phospho-L-histidine.</text>
        <dbReference type="EC" id="2.7.13.3"/>
    </reaction>
</comment>
<dbReference type="Proteomes" id="UP001204953">
    <property type="component" value="Unassembled WGS sequence"/>
</dbReference>
<keyword evidence="7" id="KW-0418">Kinase</keyword>
<dbReference type="SUPFAM" id="SSF55785">
    <property type="entry name" value="PYP-like sensor domain (PAS domain)"/>
    <property type="match status" value="1"/>
</dbReference>
<keyword evidence="8" id="KW-0067">ATP-binding</keyword>
<evidence type="ECO:0000256" key="8">
    <source>
        <dbReference type="ARBA" id="ARBA00022840"/>
    </source>
</evidence>
<sequence>MTWSKDSSLLIKNLTQSEQHLIQIVSTISESLVVQDKDTHQVLFVNTAATKLFGRSEEELLGTSVGVPIINQEATEVHIIRPSGKLIVAEMRAVDITWENKSSYLISLRDVTERNQRELLQNIQKTVLEMVAQGQSLHEVLLELTDQVDKLTPGMYSSILLMAEDNLHLRPFVSPQIPPSFVAAIDPLPIGPMVGSCGTAAYFGKRVIVEDIGNDPLWAPFKEMVLPYNLRACWSEPIISDKGKVVGTFALYFSKVRSPDENELKIIESLARLTSLVIERKKAEESLQEMAQRERTIAQMIERIRQTLDTDTILRATTQEVGQLLKCDRVSVYQFNPDWSGEFVCESISPEWVPLVGEGIASIWVDTYLQETQGGRYVNREYSVINDIYQMGYAQCHLDILEQFQVKAYVIVPVFTTNKLWGLLSAYQNSRTRKWEPEDIRLLEQISNQMGVALQQAELFAQIQYQSVQLAKAKETADAANRAKSEFLANMSHELRTPLNAILGFTQLMNRDRTISTEQQEHLAIVMRSGEHLLELINDILEMSKIEAGRVTLNETICDLYRLLSSLEDMLQIKATSKGLRLIFERTPFVPRYVR</sequence>
<evidence type="ECO:0000256" key="7">
    <source>
        <dbReference type="ARBA" id="ARBA00022777"/>
    </source>
</evidence>
<evidence type="ECO:0000256" key="1">
    <source>
        <dbReference type="ARBA" id="ARBA00000085"/>
    </source>
</evidence>
<feature type="domain" description="PAS" evidence="14">
    <location>
        <begin position="17"/>
        <end position="73"/>
    </location>
</feature>
<dbReference type="SMART" id="SM00388">
    <property type="entry name" value="HisKA"/>
    <property type="match status" value="1"/>
</dbReference>
<dbReference type="GO" id="GO:0000155">
    <property type="term" value="F:phosphorelay sensor kinase activity"/>
    <property type="evidence" value="ECO:0007669"/>
    <property type="project" value="InterPro"/>
</dbReference>
<dbReference type="SMART" id="SM00091">
    <property type="entry name" value="PAS"/>
    <property type="match status" value="1"/>
</dbReference>
<dbReference type="Pfam" id="PF13426">
    <property type="entry name" value="PAS_9"/>
    <property type="match status" value="1"/>
</dbReference>
<keyword evidence="10" id="KW-0472">Membrane</keyword>
<keyword evidence="16" id="KW-1185">Reference proteome</keyword>
<keyword evidence="6" id="KW-0547">Nucleotide-binding</keyword>
<evidence type="ECO:0000256" key="5">
    <source>
        <dbReference type="ARBA" id="ARBA00022679"/>
    </source>
</evidence>
<dbReference type="InterPro" id="IPR005467">
    <property type="entry name" value="His_kinase_dom"/>
</dbReference>
<evidence type="ECO:0000256" key="4">
    <source>
        <dbReference type="ARBA" id="ARBA00022553"/>
    </source>
</evidence>
<gene>
    <name evidence="15" type="ORF">NJ959_15475</name>
</gene>